<keyword evidence="1" id="KW-0238">DNA-binding</keyword>
<evidence type="ECO:0000313" key="1">
    <source>
        <dbReference type="EMBL" id="MBB4675334.1"/>
    </source>
</evidence>
<dbReference type="RefSeq" id="WP_407645115.1">
    <property type="nucleotide sequence ID" value="NZ_BAAAUI010000006.1"/>
</dbReference>
<sequence length="60" mass="6476">MRVPVAEDALADLVGGFNLGADNYLARPFCFPELVARVRAPRCRAQDRCSPVLDADGGRS</sequence>
<dbReference type="Proteomes" id="UP000533598">
    <property type="component" value="Unassembled WGS sequence"/>
</dbReference>
<dbReference type="AlphaFoldDB" id="A0A7W7C8U9"/>
<dbReference type="SUPFAM" id="SSF52172">
    <property type="entry name" value="CheY-like"/>
    <property type="match status" value="1"/>
</dbReference>
<accession>A0A7W7C8U9</accession>
<proteinExistence type="predicted"/>
<gene>
    <name evidence="1" type="ORF">HNR67_001452</name>
</gene>
<organism evidence="1 2">
    <name type="scientific">Crossiella cryophila</name>
    <dbReference type="NCBI Taxonomy" id="43355"/>
    <lineage>
        <taxon>Bacteria</taxon>
        <taxon>Bacillati</taxon>
        <taxon>Actinomycetota</taxon>
        <taxon>Actinomycetes</taxon>
        <taxon>Pseudonocardiales</taxon>
        <taxon>Pseudonocardiaceae</taxon>
        <taxon>Crossiella</taxon>
    </lineage>
</organism>
<dbReference type="InterPro" id="IPR011006">
    <property type="entry name" value="CheY-like_superfamily"/>
</dbReference>
<dbReference type="Gene3D" id="6.10.250.690">
    <property type="match status" value="1"/>
</dbReference>
<dbReference type="GO" id="GO:0003677">
    <property type="term" value="F:DNA binding"/>
    <property type="evidence" value="ECO:0007669"/>
    <property type="project" value="UniProtKB-KW"/>
</dbReference>
<protein>
    <submittedName>
        <fullName evidence="1">DNA-binding response OmpR family regulator</fullName>
    </submittedName>
</protein>
<reference evidence="1 2" key="1">
    <citation type="submission" date="2020-08" db="EMBL/GenBank/DDBJ databases">
        <title>Sequencing the genomes of 1000 actinobacteria strains.</title>
        <authorList>
            <person name="Klenk H.-P."/>
        </authorList>
    </citation>
    <scope>NUCLEOTIDE SEQUENCE [LARGE SCALE GENOMIC DNA]</scope>
    <source>
        <strain evidence="1 2">DSM 44230</strain>
    </source>
</reference>
<keyword evidence="2" id="KW-1185">Reference proteome</keyword>
<evidence type="ECO:0000313" key="2">
    <source>
        <dbReference type="Proteomes" id="UP000533598"/>
    </source>
</evidence>
<comment type="caution">
    <text evidence="1">The sequence shown here is derived from an EMBL/GenBank/DDBJ whole genome shotgun (WGS) entry which is preliminary data.</text>
</comment>
<dbReference type="EMBL" id="JACHMH010000001">
    <property type="protein sequence ID" value="MBB4675334.1"/>
    <property type="molecule type" value="Genomic_DNA"/>
</dbReference>
<name>A0A7W7C8U9_9PSEU</name>